<feature type="transmembrane region" description="Helical" evidence="7">
    <location>
        <begin position="262"/>
        <end position="280"/>
    </location>
</feature>
<dbReference type="CDD" id="cd06579">
    <property type="entry name" value="TM_PBP1_transp_AraH_like"/>
    <property type="match status" value="1"/>
</dbReference>
<feature type="transmembrane region" description="Helical" evidence="7">
    <location>
        <begin position="170"/>
        <end position="200"/>
    </location>
</feature>
<protein>
    <submittedName>
        <fullName evidence="8">Inner-membrane translocator</fullName>
    </submittedName>
</protein>
<keyword evidence="5 7" id="KW-1133">Transmembrane helix</keyword>
<dbReference type="PANTHER" id="PTHR32196">
    <property type="entry name" value="ABC TRANSPORTER PERMEASE PROTEIN YPHD-RELATED-RELATED"/>
    <property type="match status" value="1"/>
</dbReference>
<dbReference type="Proteomes" id="UP000006755">
    <property type="component" value="Unassembled WGS sequence"/>
</dbReference>
<evidence type="ECO:0000256" key="1">
    <source>
        <dbReference type="ARBA" id="ARBA00004429"/>
    </source>
</evidence>
<evidence type="ECO:0000256" key="6">
    <source>
        <dbReference type="ARBA" id="ARBA00023136"/>
    </source>
</evidence>
<dbReference type="AlphaFoldDB" id="K2IQ85"/>
<feature type="transmembrane region" description="Helical" evidence="7">
    <location>
        <begin position="231"/>
        <end position="250"/>
    </location>
</feature>
<accession>K2IQ85</accession>
<dbReference type="InterPro" id="IPR001851">
    <property type="entry name" value="ABC_transp_permease"/>
</dbReference>
<feature type="transmembrane region" description="Helical" evidence="7">
    <location>
        <begin position="138"/>
        <end position="158"/>
    </location>
</feature>
<reference evidence="8 9" key="1">
    <citation type="journal article" date="2012" name="J. Bacteriol.">
        <title>Genome Sequence of Gallaecimonas xiamenensis Type Strain 3-C-1.</title>
        <authorList>
            <person name="Lai Q."/>
            <person name="Wang L."/>
            <person name="Wang W."/>
            <person name="Shao Z."/>
        </authorList>
    </citation>
    <scope>NUCLEOTIDE SEQUENCE [LARGE SCALE GENOMIC DNA]</scope>
    <source>
        <strain evidence="8 9">3-C-1</strain>
    </source>
</reference>
<dbReference type="PANTHER" id="PTHR32196:SF19">
    <property type="entry name" value="GALACTOFURANOSE TRANSPORTER PERMEASE PROTEIN YTFT"/>
    <property type="match status" value="1"/>
</dbReference>
<dbReference type="OrthoDB" id="5422926at2"/>
<feature type="transmembrane region" description="Helical" evidence="7">
    <location>
        <begin position="312"/>
        <end position="330"/>
    </location>
</feature>
<keyword evidence="4 7" id="KW-0812">Transmembrane</keyword>
<feature type="transmembrane region" description="Helical" evidence="7">
    <location>
        <begin position="24"/>
        <end position="41"/>
    </location>
</feature>
<dbReference type="GO" id="GO:0022857">
    <property type="term" value="F:transmembrane transporter activity"/>
    <property type="evidence" value="ECO:0007669"/>
    <property type="project" value="InterPro"/>
</dbReference>
<keyword evidence="3" id="KW-1003">Cell membrane</keyword>
<dbReference type="EMBL" id="AMRI01000014">
    <property type="protein sequence ID" value="EKE72326.1"/>
    <property type="molecule type" value="Genomic_DNA"/>
</dbReference>
<evidence type="ECO:0000256" key="4">
    <source>
        <dbReference type="ARBA" id="ARBA00022692"/>
    </source>
</evidence>
<dbReference type="eggNOG" id="COG1172">
    <property type="taxonomic scope" value="Bacteria"/>
</dbReference>
<dbReference type="PATRIC" id="fig|745411.4.peg.2131"/>
<comment type="caution">
    <text evidence="8">The sequence shown here is derived from an EMBL/GenBank/DDBJ whole genome shotgun (WGS) entry which is preliminary data.</text>
</comment>
<keyword evidence="9" id="KW-1185">Reference proteome</keyword>
<organism evidence="8 9">
    <name type="scientific">Gallaecimonas xiamenensis 3-C-1</name>
    <dbReference type="NCBI Taxonomy" id="745411"/>
    <lineage>
        <taxon>Bacteria</taxon>
        <taxon>Pseudomonadati</taxon>
        <taxon>Pseudomonadota</taxon>
        <taxon>Gammaproteobacteria</taxon>
        <taxon>Enterobacterales</taxon>
        <taxon>Gallaecimonadaceae</taxon>
        <taxon>Gallaecimonas</taxon>
    </lineage>
</organism>
<dbReference type="STRING" id="745411.B3C1_10857"/>
<evidence type="ECO:0000256" key="2">
    <source>
        <dbReference type="ARBA" id="ARBA00007942"/>
    </source>
</evidence>
<comment type="similarity">
    <text evidence="2">Belongs to the binding-protein-dependent transport system permease family. AraH/RbsC subfamily.</text>
</comment>
<gene>
    <name evidence="8" type="ORF">B3C1_10857</name>
</gene>
<feature type="transmembrane region" description="Helical" evidence="7">
    <location>
        <begin position="112"/>
        <end position="132"/>
    </location>
</feature>
<dbReference type="GO" id="GO:0005886">
    <property type="term" value="C:plasma membrane"/>
    <property type="evidence" value="ECO:0007669"/>
    <property type="project" value="UniProtKB-SubCell"/>
</dbReference>
<dbReference type="RefSeq" id="WP_008484819.1">
    <property type="nucleotide sequence ID" value="NZ_AMRI01000014.1"/>
</dbReference>
<keyword evidence="6 7" id="KW-0472">Membrane</keyword>
<evidence type="ECO:0000313" key="9">
    <source>
        <dbReference type="Proteomes" id="UP000006755"/>
    </source>
</evidence>
<evidence type="ECO:0000313" key="8">
    <source>
        <dbReference type="EMBL" id="EKE72326.1"/>
    </source>
</evidence>
<dbReference type="Pfam" id="PF02653">
    <property type="entry name" value="BPD_transp_2"/>
    <property type="match status" value="1"/>
</dbReference>
<sequence>MNKPLTLSQDAAANSTRLRINPRYGWPLLALALLLVVNLLLDPSFFALSYQDGRLYGSLVDIVNRAAPVALLAIGMTLVIATGGIDLSVGAVMAVAGAVCAKLLAGGEPSLALVLLAGLGTGLLCGLINGGLVSYMGIQPIVATLLLMVAGRGIAQLINAGQIVTFQSPGFAFLGTGSLLGLPMPVWLVLLVFACCQLLLRRSALGLFVEAVGCNASASRYLGVNDRGVKLFVYLLAGACAALAGMIATADIQGADANNTGLWLELDAILAVVIGGAALTGGRFSLPLSLVGVLIIQGLSTTIIVSGIDARFNLLIKALVVLAVLLLQSAPFRRQLKALTGGKA</sequence>
<feature type="transmembrane region" description="Helical" evidence="7">
    <location>
        <begin position="286"/>
        <end position="305"/>
    </location>
</feature>
<evidence type="ECO:0000256" key="3">
    <source>
        <dbReference type="ARBA" id="ARBA00022475"/>
    </source>
</evidence>
<evidence type="ECO:0000256" key="5">
    <source>
        <dbReference type="ARBA" id="ARBA00022989"/>
    </source>
</evidence>
<feature type="transmembrane region" description="Helical" evidence="7">
    <location>
        <begin position="62"/>
        <end position="81"/>
    </location>
</feature>
<comment type="subcellular location">
    <subcellularLocation>
        <location evidence="1">Cell inner membrane</location>
        <topology evidence="1">Multi-pass membrane protein</topology>
    </subcellularLocation>
</comment>
<name>K2IQ85_9GAMM</name>
<proteinExistence type="inferred from homology"/>
<evidence type="ECO:0000256" key="7">
    <source>
        <dbReference type="SAM" id="Phobius"/>
    </source>
</evidence>